<feature type="transmembrane region" description="Helical" evidence="1">
    <location>
        <begin position="12"/>
        <end position="34"/>
    </location>
</feature>
<accession>N0BMT7</accession>
<proteinExistence type="predicted"/>
<feature type="transmembrane region" description="Helical" evidence="1">
    <location>
        <begin position="71"/>
        <end position="97"/>
    </location>
</feature>
<feature type="transmembrane region" description="Helical" evidence="1">
    <location>
        <begin position="46"/>
        <end position="64"/>
    </location>
</feature>
<dbReference type="AlphaFoldDB" id="N0BMT7"/>
<gene>
    <name evidence="2" type="ORF">Asulf_01965</name>
</gene>
<dbReference type="eggNOG" id="arCOG04960">
    <property type="taxonomic scope" value="Archaea"/>
</dbReference>
<keyword evidence="3" id="KW-1185">Reference proteome</keyword>
<dbReference type="RefSeq" id="WP_015591527.1">
    <property type="nucleotide sequence ID" value="NC_021169.1"/>
</dbReference>
<dbReference type="Proteomes" id="UP000013307">
    <property type="component" value="Chromosome"/>
</dbReference>
<dbReference type="EMBL" id="CP005290">
    <property type="protein sequence ID" value="AGK61931.1"/>
    <property type="molecule type" value="Genomic_DNA"/>
</dbReference>
<feature type="transmembrane region" description="Helical" evidence="1">
    <location>
        <begin position="109"/>
        <end position="128"/>
    </location>
</feature>
<keyword evidence="1" id="KW-1133">Transmembrane helix</keyword>
<dbReference type="GeneID" id="15393599"/>
<protein>
    <submittedName>
        <fullName evidence="2">Uncharacterized protein</fullName>
    </submittedName>
</protein>
<dbReference type="KEGG" id="ast:Asulf_01965"/>
<keyword evidence="1" id="KW-0812">Transmembrane</keyword>
<sequence>MRFGGGEITRRFYINIALSLLSGFIIFFWGYGLYEILTTFQIYFRLSYILLAFTIAFIFFTAFLEHRGVEIPYLFVSSALLASLFTFIGLCIVNGVISIYKSFPPIDNFLIMFSISIIVGFIFIKMVFTQQMFE</sequence>
<dbReference type="STRING" id="387631.Asulf_01965"/>
<evidence type="ECO:0000313" key="2">
    <source>
        <dbReference type="EMBL" id="AGK61931.1"/>
    </source>
</evidence>
<keyword evidence="1" id="KW-0472">Membrane</keyword>
<evidence type="ECO:0000313" key="3">
    <source>
        <dbReference type="Proteomes" id="UP000013307"/>
    </source>
</evidence>
<name>N0BMT7_9EURY</name>
<evidence type="ECO:0000256" key="1">
    <source>
        <dbReference type="SAM" id="Phobius"/>
    </source>
</evidence>
<reference evidence="2 3" key="1">
    <citation type="journal article" date="2013" name="Genome Announc.">
        <title>Complete Genome Sequence of the Thermophilic and Facultatively Chemolithoautotrophic Sulfate Reducer Archaeoglobus sulfaticallidus Strain PM70-1T.</title>
        <authorList>
            <person name="Stokke R."/>
            <person name="Hocking W.P."/>
            <person name="Steinsbu B.O."/>
            <person name="Steen I.H."/>
        </authorList>
    </citation>
    <scope>NUCLEOTIDE SEQUENCE [LARGE SCALE GENOMIC DNA]</scope>
    <source>
        <strain evidence="2">PM70-1</strain>
    </source>
</reference>
<organism evidence="2 3">
    <name type="scientific">Archaeoglobus sulfaticallidus PM70-1</name>
    <dbReference type="NCBI Taxonomy" id="387631"/>
    <lineage>
        <taxon>Archaea</taxon>
        <taxon>Methanobacteriati</taxon>
        <taxon>Methanobacteriota</taxon>
        <taxon>Archaeoglobi</taxon>
        <taxon>Archaeoglobales</taxon>
        <taxon>Archaeoglobaceae</taxon>
        <taxon>Archaeoglobus</taxon>
    </lineage>
</organism>
<dbReference type="HOGENOM" id="CLU_157702_0_0_2"/>